<dbReference type="PANTHER" id="PTHR30093">
    <property type="entry name" value="GENERAL SECRETION PATHWAY PROTEIN G"/>
    <property type="match status" value="1"/>
</dbReference>
<dbReference type="InterPro" id="IPR045584">
    <property type="entry name" value="Pilin-like"/>
</dbReference>
<dbReference type="NCBIfam" id="TIGR02532">
    <property type="entry name" value="IV_pilin_GFxxxE"/>
    <property type="match status" value="1"/>
</dbReference>
<dbReference type="EMBL" id="JACHGY010000001">
    <property type="protein sequence ID" value="MBB6429161.1"/>
    <property type="molecule type" value="Genomic_DNA"/>
</dbReference>
<dbReference type="RefSeq" id="WP_184676748.1">
    <property type="nucleotide sequence ID" value="NZ_JACHGY010000001.1"/>
</dbReference>
<protein>
    <submittedName>
        <fullName evidence="2">Prepilin-type N-terminal cleavage/methylation domain-containing protein</fullName>
    </submittedName>
</protein>
<evidence type="ECO:0000256" key="1">
    <source>
        <dbReference type="SAM" id="Phobius"/>
    </source>
</evidence>
<organism evidence="2 3">
    <name type="scientific">Algisphaera agarilytica</name>
    <dbReference type="NCBI Taxonomy" id="1385975"/>
    <lineage>
        <taxon>Bacteria</taxon>
        <taxon>Pseudomonadati</taxon>
        <taxon>Planctomycetota</taxon>
        <taxon>Phycisphaerae</taxon>
        <taxon>Phycisphaerales</taxon>
        <taxon>Phycisphaeraceae</taxon>
        <taxon>Algisphaera</taxon>
    </lineage>
</organism>
<reference evidence="2 3" key="1">
    <citation type="submission" date="2020-08" db="EMBL/GenBank/DDBJ databases">
        <title>Genomic Encyclopedia of Type Strains, Phase IV (KMG-IV): sequencing the most valuable type-strain genomes for metagenomic binning, comparative biology and taxonomic classification.</title>
        <authorList>
            <person name="Goeker M."/>
        </authorList>
    </citation>
    <scope>NUCLEOTIDE SEQUENCE [LARGE SCALE GENOMIC DNA]</scope>
    <source>
        <strain evidence="2 3">DSM 103725</strain>
    </source>
</reference>
<evidence type="ECO:0000313" key="2">
    <source>
        <dbReference type="EMBL" id="MBB6429161.1"/>
    </source>
</evidence>
<keyword evidence="1" id="KW-0812">Transmembrane</keyword>
<keyword evidence="1" id="KW-1133">Transmembrane helix</keyword>
<dbReference type="Proteomes" id="UP000541810">
    <property type="component" value="Unassembled WGS sequence"/>
</dbReference>
<feature type="transmembrane region" description="Helical" evidence="1">
    <location>
        <begin position="12"/>
        <end position="36"/>
    </location>
</feature>
<evidence type="ECO:0000313" key="3">
    <source>
        <dbReference type="Proteomes" id="UP000541810"/>
    </source>
</evidence>
<accession>A0A7X0H4K0</accession>
<name>A0A7X0H4K0_9BACT</name>
<keyword evidence="1" id="KW-0472">Membrane</keyword>
<comment type="caution">
    <text evidence="2">The sequence shown here is derived from an EMBL/GenBank/DDBJ whole genome shotgun (WGS) entry which is preliminary data.</text>
</comment>
<dbReference type="Gene3D" id="3.30.700.10">
    <property type="entry name" value="Glycoprotein, Type 4 Pilin"/>
    <property type="match status" value="1"/>
</dbReference>
<dbReference type="AlphaFoldDB" id="A0A7X0H4K0"/>
<dbReference type="SUPFAM" id="SSF54523">
    <property type="entry name" value="Pili subunits"/>
    <property type="match status" value="1"/>
</dbReference>
<proteinExistence type="predicted"/>
<keyword evidence="3" id="KW-1185">Reference proteome</keyword>
<dbReference type="InterPro" id="IPR012902">
    <property type="entry name" value="N_methyl_site"/>
</dbReference>
<gene>
    <name evidence="2" type="ORF">HNQ40_000967</name>
</gene>
<dbReference type="PANTHER" id="PTHR30093:SF2">
    <property type="entry name" value="TYPE II SECRETION SYSTEM PROTEIN H"/>
    <property type="match status" value="1"/>
</dbReference>
<sequence length="288" mass="30804">MLSTPNRRTRHAFTLIELLVVISIIALLIGLLLPALGAARKTARQLASSTQLRGIQQGMVVFAQSNKSGTRDGYFPGLNPDGTVANNPFPGGGDPYYTGGNKRKLPQVRFAIMLNENLFTPEYILNPADPGAEEASPGVGPTDFFTCQHYSYGMLTLGGAQAASLELPANQEGRKAEWQETLNSQAVVVGDINTGNNVGDQASSWWTEENSGEWGGGIVKNDNSTSYQPTTIVENTKLGNLPVNQSDNIFSNQAAPANGGMDKGEDVVLIFGSATSNNQEDFRNDPNP</sequence>
<dbReference type="Pfam" id="PF07963">
    <property type="entry name" value="N_methyl"/>
    <property type="match status" value="1"/>
</dbReference>